<accession>A0ACD5BD35</accession>
<gene>
    <name evidence="1" type="ORF">LCL61_17315</name>
</gene>
<reference evidence="1" key="1">
    <citation type="submission" date="2023-10" db="EMBL/GenBank/DDBJ databases">
        <title>Whole genome sequencing of actinobacterial strain Amycolatopsis sp. (BCA-696) identifies the underlying plant growth-promoting genes.</title>
        <authorList>
            <person name="Gandham P."/>
            <person name="Vadla N."/>
            <person name="Saji A."/>
            <person name="Srinivas V."/>
            <person name="Ruperao P."/>
            <person name="Selvanayagam S."/>
            <person name="Saxena R.K."/>
            <person name="Rathore A."/>
            <person name="Gopalakrishnan S."/>
            <person name="Thakur V."/>
        </authorList>
    </citation>
    <scope>NUCLEOTIDE SEQUENCE</scope>
    <source>
        <strain evidence="1">BCA-696</strain>
    </source>
</reference>
<evidence type="ECO:0000313" key="1">
    <source>
        <dbReference type="EMBL" id="WYW17311.1"/>
    </source>
</evidence>
<keyword evidence="2" id="KW-1185">Reference proteome</keyword>
<organism evidence="1 2">
    <name type="scientific">Amycolatopsis coloradensis</name>
    <dbReference type="NCBI Taxonomy" id="76021"/>
    <lineage>
        <taxon>Bacteria</taxon>
        <taxon>Bacillati</taxon>
        <taxon>Actinomycetota</taxon>
        <taxon>Actinomycetes</taxon>
        <taxon>Pseudonocardiales</taxon>
        <taxon>Pseudonocardiaceae</taxon>
        <taxon>Amycolatopsis</taxon>
    </lineage>
</organism>
<dbReference type="Proteomes" id="UP001456344">
    <property type="component" value="Chromosome"/>
</dbReference>
<proteinExistence type="predicted"/>
<protein>
    <submittedName>
        <fullName evidence="1">SagB/ThcOx family dehydrogenase</fullName>
    </submittedName>
</protein>
<evidence type="ECO:0000313" key="2">
    <source>
        <dbReference type="Proteomes" id="UP001456344"/>
    </source>
</evidence>
<name>A0ACD5BD35_9PSEU</name>
<sequence>MLVRVSSCGTLYWSDGDVVWDDHLGHRQLKLAEGTERVLRWFSSWREPESIRTADENPETGERLVRIARAMIRYDVLVVKGSSRQQREEEILRDWGPWGTSARAFHFGTRSLRETEFTTSEMTAKTLLEKAKASPPPSPVRPSGEHDAIALPEPSPEPLNAIALGDALNQRRSVREFGEEPLRLRDLSTLLTAARPTRPETHSDIPATGNVFKTSPSGGARHPTEVYVYARNVEGLDRGAYHYDGFRHSLTPLDAKIDDDELTALAGDQQWTRKAGALLIYTSVIERNQWKYPVSRTYRVLLMDVGHLSQTVYLMATALGLNVTFTAALRDELVEDLLGCDPANELVLGMSVVGTRLND</sequence>
<dbReference type="EMBL" id="CP150484">
    <property type="protein sequence ID" value="WYW17311.1"/>
    <property type="molecule type" value="Genomic_DNA"/>
</dbReference>